<reference evidence="4" key="3">
    <citation type="journal article" date="2009" name="Microbiology">
        <title>Genetic diversity of capsular polysaccharide biosynthesis in Klebsiella pneumoniae clinical isolates.</title>
        <authorList>
            <person name="Shu H.-Y."/>
            <person name="Fung C.-P."/>
            <person name="Liu Y.-M."/>
            <person name="Wu K.-M."/>
            <person name="Chen Y.-T."/>
            <person name="Li L.-H."/>
            <person name="Liu T.-T."/>
            <person name="Kirby R."/>
            <person name="Tsai S.-F."/>
        </authorList>
    </citation>
    <scope>NUCLEOTIDE SEQUENCE</scope>
    <source>
        <strain evidence="4">VGH698</strain>
    </source>
</reference>
<protein>
    <submittedName>
        <fullName evidence="5">Mannosyl transferase</fullName>
    </submittedName>
    <submittedName>
        <fullName evidence="4">Putative glycosyltransferase</fullName>
    </submittedName>
</protein>
<evidence type="ECO:0000313" key="5">
    <source>
        <dbReference type="EMBL" id="BAK24165.1"/>
    </source>
</evidence>
<accession>C9K1I8</accession>
<dbReference type="CDD" id="cd03809">
    <property type="entry name" value="GT4_MtfB-like"/>
    <property type="match status" value="1"/>
</dbReference>
<keyword evidence="1 4" id="KW-0808">Transferase</keyword>
<dbReference type="EMBL" id="AB371295">
    <property type="protein sequence ID" value="BAI43826.1"/>
    <property type="molecule type" value="Genomic_DNA"/>
</dbReference>
<dbReference type="EMBL" id="AB290716">
    <property type="protein sequence ID" value="BAK24165.1"/>
    <property type="molecule type" value="Genomic_DNA"/>
</dbReference>
<feature type="domain" description="Glycosyl transferase family 1" evidence="2">
    <location>
        <begin position="164"/>
        <end position="310"/>
    </location>
</feature>
<gene>
    <name evidence="5" type="primary">orf10</name>
</gene>
<dbReference type="Pfam" id="PF00534">
    <property type="entry name" value="Glycos_transf_1"/>
    <property type="match status" value="1"/>
</dbReference>
<dbReference type="CAZy" id="GT4">
    <property type="family name" value="Glycosyltransferase Family 4"/>
</dbReference>
<dbReference type="InterPro" id="IPR001296">
    <property type="entry name" value="Glyco_trans_1"/>
</dbReference>
<proteinExistence type="predicted"/>
<dbReference type="Pfam" id="PF13439">
    <property type="entry name" value="Glyco_transf_4"/>
    <property type="match status" value="1"/>
</dbReference>
<dbReference type="PATRIC" id="fig|573.1524.peg.2372"/>
<evidence type="ECO:0000256" key="1">
    <source>
        <dbReference type="ARBA" id="ARBA00022679"/>
    </source>
</evidence>
<organism evidence="4">
    <name type="scientific">Klebsiella pneumoniae</name>
    <dbReference type="NCBI Taxonomy" id="573"/>
    <lineage>
        <taxon>Bacteria</taxon>
        <taxon>Pseudomonadati</taxon>
        <taxon>Pseudomonadota</taxon>
        <taxon>Gammaproteobacteria</taxon>
        <taxon>Enterobacterales</taxon>
        <taxon>Enterobacteriaceae</taxon>
        <taxon>Klebsiella/Raoultella group</taxon>
        <taxon>Klebsiella</taxon>
        <taxon>Klebsiella pneumoniae complex</taxon>
    </lineage>
</organism>
<sequence length="339" mass="38671">MTIVVNTRNLLGHTTGVQRYTSSILDYWSESDYERIEPSDSLNCSGMKGHLWEQLNIPRKINKNNILWSPANTGPVAVKNQIITIHDTVPFDHPEWMSRKFTAWYKFMQPIIARKALHIITVSHFSKERIIENFNIAEEKVSVIYNGINLRSVDETPINDKWKFKNYVLTVGSVEPRKNIQRLISAFLEAKKELDPSLKLVIVGKRGNDNIFNNSNQEQLKNVQDSVIFTGHIDDDELAQIYRNAKGFCYPSIYEGFGLPPLEALAYGIPVLTSNTTSMKELFTNKAILVDPFSIESIKGGIINLLKLDNTVTLKGREFAQTLTWEKASRETFQLLSSF</sequence>
<dbReference type="AlphaFoldDB" id="C9K1I8"/>
<dbReference type="InterPro" id="IPR028098">
    <property type="entry name" value="Glyco_trans_4-like_N"/>
</dbReference>
<dbReference type="PANTHER" id="PTHR46401:SF2">
    <property type="entry name" value="GLYCOSYLTRANSFERASE WBBK-RELATED"/>
    <property type="match status" value="1"/>
</dbReference>
<dbReference type="GO" id="GO:0016757">
    <property type="term" value="F:glycosyltransferase activity"/>
    <property type="evidence" value="ECO:0007669"/>
    <property type="project" value="InterPro"/>
</dbReference>
<reference evidence="5" key="1">
    <citation type="submission" date="2007-01" db="EMBL/GenBank/DDBJ databases">
        <authorList>
            <person name="Fang C."/>
            <person name="Lai S."/>
            <person name="Yi W."/>
        </authorList>
    </citation>
    <scope>NUCLEOTIDE SEQUENCE</scope>
    <source>
        <strain evidence="5">NTUH-KP53</strain>
    </source>
</reference>
<feature type="domain" description="Glycosyltransferase subfamily 4-like N-terminal" evidence="3">
    <location>
        <begin position="80"/>
        <end position="150"/>
    </location>
</feature>
<dbReference type="GO" id="GO:0009103">
    <property type="term" value="P:lipopolysaccharide biosynthetic process"/>
    <property type="evidence" value="ECO:0007669"/>
    <property type="project" value="TreeGrafter"/>
</dbReference>
<evidence type="ECO:0000259" key="2">
    <source>
        <dbReference type="Pfam" id="PF00534"/>
    </source>
</evidence>
<dbReference type="Gene3D" id="3.40.50.2000">
    <property type="entry name" value="Glycogen Phosphorylase B"/>
    <property type="match status" value="2"/>
</dbReference>
<dbReference type="SUPFAM" id="SSF53756">
    <property type="entry name" value="UDP-Glycosyltransferase/glycogen phosphorylase"/>
    <property type="match status" value="1"/>
</dbReference>
<name>C9K1I8_KLEPN</name>
<dbReference type="RefSeq" id="WP_202110667.1">
    <property type="nucleotide sequence ID" value="NZ_AP022139.1"/>
</dbReference>
<evidence type="ECO:0000313" key="4">
    <source>
        <dbReference type="EMBL" id="BAI43826.1"/>
    </source>
</evidence>
<dbReference type="PANTHER" id="PTHR46401">
    <property type="entry name" value="GLYCOSYLTRANSFERASE WBBK-RELATED"/>
    <property type="match status" value="1"/>
</dbReference>
<evidence type="ECO:0000259" key="3">
    <source>
        <dbReference type="Pfam" id="PF13439"/>
    </source>
</evidence>
<reference evidence="4" key="2">
    <citation type="submission" date="2007-12" db="EMBL/GenBank/DDBJ databases">
        <authorList>
            <person name="Wu K.M."/>
            <person name="Shu H.Y."/>
            <person name="Tsai S.F."/>
        </authorList>
    </citation>
    <scope>NUCLEOTIDE SEQUENCE</scope>
    <source>
        <strain evidence="4">VGH698</strain>
    </source>
</reference>
<reference evidence="5" key="4">
    <citation type="submission" date="2011-05" db="EMBL/GenBank/DDBJ databases">
        <title>Complete nucleotide sequence of cps gene cluster of Klebsiella pneumoniae strain NTUH-KP53.</title>
        <authorList>
            <person name="Fang C.T."/>
            <person name="Lai S.Y."/>
            <person name="Yi W.C."/>
        </authorList>
    </citation>
    <scope>NUCLEOTIDE SEQUENCE</scope>
    <source>
        <strain evidence="5">NTUH-KP53</strain>
    </source>
</reference>